<evidence type="ECO:0000313" key="10">
    <source>
        <dbReference type="EMBL" id="OHA62018.1"/>
    </source>
</evidence>
<dbReference type="GO" id="GO:0006436">
    <property type="term" value="P:tryptophanyl-tRNA aminoacylation"/>
    <property type="evidence" value="ECO:0007669"/>
    <property type="project" value="UniProtKB-UniRule"/>
</dbReference>
<keyword evidence="6 9" id="KW-0648">Protein biosynthesis</keyword>
<dbReference type="GO" id="GO:0005524">
    <property type="term" value="F:ATP binding"/>
    <property type="evidence" value="ECO:0007669"/>
    <property type="project" value="UniProtKB-KW"/>
</dbReference>
<protein>
    <recommendedName>
        <fullName evidence="2 8">Tryptophan--tRNA ligase</fullName>
        <ecNumber evidence="2 8">6.1.1.2</ecNumber>
    </recommendedName>
</protein>
<dbReference type="SUPFAM" id="SSF52374">
    <property type="entry name" value="Nucleotidylyl transferase"/>
    <property type="match status" value="1"/>
</dbReference>
<sequence length="328" mass="36234">MSILVSGIQPSGQSHFGNYLGALRQWMESQNKYQSYFFLADLHAITVPYNSADLKRDTFDLIATLLALGLDADKAVIFRQSDISAHSEMMWLLATQVSLGELYRMTQFKDKSQKGEADSSSLGLLSYPVLMAGDVLLYNANVVPVGEDQVQHLEYARTVARIMNSRFNLKLVEPKPLLVETGARIRSLLEPDKKMSKSYGDAHCLYLLDTPEEATKKIMRATTDEGGKQVKHLSAGVENLFTIWAGAGGDEGEIEKMKAEALSGILKYSDLKKAVAEKVSAWLSDFQNKYYAVAKDEKMMADILSAGAKKASAVAEKTLNEVKEKMGL</sequence>
<proteinExistence type="inferred from homology"/>
<dbReference type="PANTHER" id="PTHR43766">
    <property type="entry name" value="TRYPTOPHAN--TRNA LIGASE, MITOCHONDRIAL"/>
    <property type="match status" value="1"/>
</dbReference>
<gene>
    <name evidence="10" type="ORF">A2117_00025</name>
</gene>
<dbReference type="PRINTS" id="PR01039">
    <property type="entry name" value="TRNASYNTHTRP"/>
</dbReference>
<evidence type="ECO:0000256" key="6">
    <source>
        <dbReference type="ARBA" id="ARBA00022917"/>
    </source>
</evidence>
<dbReference type="STRING" id="1802443.A2117_00025"/>
<evidence type="ECO:0000256" key="5">
    <source>
        <dbReference type="ARBA" id="ARBA00022840"/>
    </source>
</evidence>
<dbReference type="Pfam" id="PF00579">
    <property type="entry name" value="tRNA-synt_1b"/>
    <property type="match status" value="1"/>
</dbReference>
<dbReference type="InterPro" id="IPR050203">
    <property type="entry name" value="Trp-tRNA_synthetase"/>
</dbReference>
<dbReference type="EC" id="6.1.1.2" evidence="2 8"/>
<dbReference type="EMBL" id="MHTO01000023">
    <property type="protein sequence ID" value="OHA62018.1"/>
    <property type="molecule type" value="Genomic_DNA"/>
</dbReference>
<dbReference type="NCBIfam" id="TIGR00233">
    <property type="entry name" value="trpS"/>
    <property type="match status" value="1"/>
</dbReference>
<dbReference type="CDD" id="cd00806">
    <property type="entry name" value="TrpRS_core"/>
    <property type="match status" value="1"/>
</dbReference>
<dbReference type="GO" id="GO:0005829">
    <property type="term" value="C:cytosol"/>
    <property type="evidence" value="ECO:0007669"/>
    <property type="project" value="TreeGrafter"/>
</dbReference>
<evidence type="ECO:0000256" key="4">
    <source>
        <dbReference type="ARBA" id="ARBA00022741"/>
    </source>
</evidence>
<dbReference type="Gene3D" id="3.40.50.620">
    <property type="entry name" value="HUPs"/>
    <property type="match status" value="1"/>
</dbReference>
<dbReference type="InterPro" id="IPR002306">
    <property type="entry name" value="Trp-tRNA-ligase"/>
</dbReference>
<keyword evidence="7 9" id="KW-0030">Aminoacyl-tRNA synthetase</keyword>
<dbReference type="Gene3D" id="1.10.240.10">
    <property type="entry name" value="Tyrosyl-Transfer RNA Synthetase"/>
    <property type="match status" value="1"/>
</dbReference>
<evidence type="ECO:0000256" key="9">
    <source>
        <dbReference type="RuleBase" id="RU363036"/>
    </source>
</evidence>
<accession>A0A1G2QNG7</accession>
<dbReference type="GO" id="GO:0004830">
    <property type="term" value="F:tryptophan-tRNA ligase activity"/>
    <property type="evidence" value="ECO:0007669"/>
    <property type="project" value="UniProtKB-UniRule"/>
</dbReference>
<evidence type="ECO:0000313" key="11">
    <source>
        <dbReference type="Proteomes" id="UP000179245"/>
    </source>
</evidence>
<dbReference type="PANTHER" id="PTHR43766:SF1">
    <property type="entry name" value="TRYPTOPHAN--TRNA LIGASE, MITOCHONDRIAL"/>
    <property type="match status" value="1"/>
</dbReference>
<keyword evidence="3 9" id="KW-0436">Ligase</keyword>
<name>A0A1G2QNG7_9BACT</name>
<dbReference type="InterPro" id="IPR002305">
    <property type="entry name" value="aa-tRNA-synth_Ic"/>
</dbReference>
<reference evidence="10 11" key="1">
    <citation type="journal article" date="2016" name="Nat. Commun.">
        <title>Thousands of microbial genomes shed light on interconnected biogeochemical processes in an aquifer system.</title>
        <authorList>
            <person name="Anantharaman K."/>
            <person name="Brown C.T."/>
            <person name="Hug L.A."/>
            <person name="Sharon I."/>
            <person name="Castelle C.J."/>
            <person name="Probst A.J."/>
            <person name="Thomas B.C."/>
            <person name="Singh A."/>
            <person name="Wilkins M.J."/>
            <person name="Karaoz U."/>
            <person name="Brodie E.L."/>
            <person name="Williams K.H."/>
            <person name="Hubbard S.S."/>
            <person name="Banfield J.F."/>
        </authorList>
    </citation>
    <scope>NUCLEOTIDE SEQUENCE [LARGE SCALE GENOMIC DNA]</scope>
</reference>
<evidence type="ECO:0000256" key="7">
    <source>
        <dbReference type="ARBA" id="ARBA00023146"/>
    </source>
</evidence>
<evidence type="ECO:0000256" key="1">
    <source>
        <dbReference type="ARBA" id="ARBA00005594"/>
    </source>
</evidence>
<dbReference type="AlphaFoldDB" id="A0A1G2QNG7"/>
<evidence type="ECO:0000256" key="3">
    <source>
        <dbReference type="ARBA" id="ARBA00022598"/>
    </source>
</evidence>
<evidence type="ECO:0000256" key="8">
    <source>
        <dbReference type="NCBIfam" id="TIGR00233"/>
    </source>
</evidence>
<keyword evidence="5 9" id="KW-0067">ATP-binding</keyword>
<comment type="similarity">
    <text evidence="1 9">Belongs to the class-I aminoacyl-tRNA synthetase family.</text>
</comment>
<keyword evidence="4 9" id="KW-0547">Nucleotide-binding</keyword>
<evidence type="ECO:0000256" key="2">
    <source>
        <dbReference type="ARBA" id="ARBA00013161"/>
    </source>
</evidence>
<dbReference type="Proteomes" id="UP000179245">
    <property type="component" value="Unassembled WGS sequence"/>
</dbReference>
<dbReference type="InterPro" id="IPR014729">
    <property type="entry name" value="Rossmann-like_a/b/a_fold"/>
</dbReference>
<organism evidence="10 11">
    <name type="scientific">Candidatus Wildermuthbacteria bacterium GWA2_46_15</name>
    <dbReference type="NCBI Taxonomy" id="1802443"/>
    <lineage>
        <taxon>Bacteria</taxon>
        <taxon>Candidatus Wildermuthiibacteriota</taxon>
    </lineage>
</organism>
<comment type="caution">
    <text evidence="10">The sequence shown here is derived from an EMBL/GenBank/DDBJ whole genome shotgun (WGS) entry which is preliminary data.</text>
</comment>